<gene>
    <name evidence="1" type="ORF">E1H14_04195</name>
</gene>
<accession>A0A5A9W6R8</accession>
<evidence type="ECO:0008006" key="3">
    <source>
        <dbReference type="Google" id="ProtNLM"/>
    </source>
</evidence>
<dbReference type="EMBL" id="SMRS01000002">
    <property type="protein sequence ID" value="KAA0875895.1"/>
    <property type="molecule type" value="Genomic_DNA"/>
</dbReference>
<dbReference type="AlphaFoldDB" id="A0A5A9W6R8"/>
<name>A0A5A9W6R8_9GAMM</name>
<keyword evidence="2" id="KW-1185">Reference proteome</keyword>
<organism evidence="1 2">
    <name type="scientific">Nitrincola tapanii</name>
    <dbReference type="NCBI Taxonomy" id="1708751"/>
    <lineage>
        <taxon>Bacteria</taxon>
        <taxon>Pseudomonadati</taxon>
        <taxon>Pseudomonadota</taxon>
        <taxon>Gammaproteobacteria</taxon>
        <taxon>Oceanospirillales</taxon>
        <taxon>Oceanospirillaceae</taxon>
        <taxon>Nitrincola</taxon>
    </lineage>
</organism>
<sequence length="330" mass="38215">MLKTSGRWLVGMLVLAALQGCVSLGQRPASDEVYQRGWLLQEEGSWLWRACQSSAWEAIVLSRNMQRVYQRLAADQRPLYAEWRQRGEARPEWRLLVDDPKGCQQHLPGNLLVAGGTQPEFWQLELKEQQLLLNFPEKLQTLRFNAIDFSREGSDWLWEAEIKRQQRVRHRASLRVKNAPCVDMQGQWYGLQAQLQLDRREYNGCARRGDLQRLSLSSRYRLPQKIQTRAIEVSLSPEGELRWQEDYLNDQPIEIHLGRWQLLENGRLLLTLEQLEKGMETRQEALVMRPSGAGGWRLVGFHPLYGEGGLELVPTGDPLPWRAGSRFPVP</sequence>
<protein>
    <recommendedName>
        <fullName evidence="3">Lipoprotein</fullName>
    </recommendedName>
</protein>
<comment type="caution">
    <text evidence="1">The sequence shown here is derived from an EMBL/GenBank/DDBJ whole genome shotgun (WGS) entry which is preliminary data.</text>
</comment>
<dbReference type="OrthoDB" id="6085729at2"/>
<dbReference type="PROSITE" id="PS51257">
    <property type="entry name" value="PROKAR_LIPOPROTEIN"/>
    <property type="match status" value="1"/>
</dbReference>
<reference evidence="1 2" key="1">
    <citation type="submission" date="2019-03" db="EMBL/GenBank/DDBJ databases">
        <title>Nitrincola sp. nov. isolated from an Indian soda lake.</title>
        <authorList>
            <person name="Joshi A."/>
            <person name="Thite S.V."/>
            <person name="Joseph N."/>
            <person name="Dhotre D."/>
            <person name="Moorthy M."/>
            <person name="Shouche Y.S."/>
        </authorList>
    </citation>
    <scope>NUCLEOTIDE SEQUENCE [LARGE SCALE GENOMIC DNA]</scope>
    <source>
        <strain evidence="1 2">MEB193</strain>
    </source>
</reference>
<evidence type="ECO:0000313" key="2">
    <source>
        <dbReference type="Proteomes" id="UP000325302"/>
    </source>
</evidence>
<dbReference type="RefSeq" id="WP_149390198.1">
    <property type="nucleotide sequence ID" value="NZ_SMRS01000002.1"/>
</dbReference>
<proteinExistence type="predicted"/>
<dbReference type="Proteomes" id="UP000325302">
    <property type="component" value="Unassembled WGS sequence"/>
</dbReference>
<evidence type="ECO:0000313" key="1">
    <source>
        <dbReference type="EMBL" id="KAA0875895.1"/>
    </source>
</evidence>